<dbReference type="EMBL" id="JBHLTN010000018">
    <property type="protein sequence ID" value="MFC0592924.1"/>
    <property type="molecule type" value="Genomic_DNA"/>
</dbReference>
<sequence>MSEPTQAGAPSAPSAPENKAIPADEEGGGNGRRKRVLLGLTAVVLLCGLAWGVYDWLVLAHYEDTDNAYVQGNVVQITPQIGGTVTAIYADETDRVQAGAPLVKLDGADAELALAQAEAALGQTVRQVRTLYANNSALDAQVRLREADVAKARTQLATAEQDLARRQGLAGGGAVSGEELAHARAQVTAAQSMLKAAQAGVSAAQEQLASNQALTDGTPVAQHPSVLAAAAKLREAWLAAHRTVLPAPVSGYVGKRTVQLGQRVAAGTPLLTVVPLEQVWVDANFKENQLRRIHIGQPVRLTADAYGSKVEFDGTISGLGVSTGAASALLPAQNATGNWIKVVQRVPVRIALQPEQLKTHPLRVGLSMLARVDVSDQSGPELTDATRAEPRAKTAVFADAGQGAEQRVQQIIARNLGRAAAKGS</sequence>
<dbReference type="SUPFAM" id="SSF56954">
    <property type="entry name" value="Outer membrane efflux proteins (OEP)"/>
    <property type="match status" value="1"/>
</dbReference>
<keyword evidence="3" id="KW-0472">Membrane</keyword>
<evidence type="ECO:0000259" key="4">
    <source>
        <dbReference type="Pfam" id="PF25885"/>
    </source>
</evidence>
<dbReference type="InterPro" id="IPR050739">
    <property type="entry name" value="MFP"/>
</dbReference>
<accession>A0ABV6PSV1</accession>
<dbReference type="Pfam" id="PF25885">
    <property type="entry name" value="HH_EMRA"/>
    <property type="match status" value="1"/>
</dbReference>
<dbReference type="Gene3D" id="2.40.30.170">
    <property type="match status" value="1"/>
</dbReference>
<protein>
    <submittedName>
        <fullName evidence="5">Efflux RND transporter periplasmic adaptor subunit</fullName>
    </submittedName>
</protein>
<name>A0ABV6PSV1_9BURK</name>
<reference evidence="5 6" key="1">
    <citation type="submission" date="2024-09" db="EMBL/GenBank/DDBJ databases">
        <authorList>
            <person name="Sun Q."/>
            <person name="Mori K."/>
        </authorList>
    </citation>
    <scope>NUCLEOTIDE SEQUENCE [LARGE SCALE GENOMIC DNA]</scope>
    <source>
        <strain evidence="5 6">NCAIM B.02336</strain>
    </source>
</reference>
<feature type="region of interest" description="Disordered" evidence="2">
    <location>
        <begin position="1"/>
        <end position="29"/>
    </location>
</feature>
<evidence type="ECO:0000256" key="3">
    <source>
        <dbReference type="SAM" id="Phobius"/>
    </source>
</evidence>
<gene>
    <name evidence="5" type="ORF">ACFFGG_10165</name>
</gene>
<keyword evidence="6" id="KW-1185">Reference proteome</keyword>
<evidence type="ECO:0000256" key="1">
    <source>
        <dbReference type="ARBA" id="ARBA00004196"/>
    </source>
</evidence>
<organism evidence="5 6">
    <name type="scientific">Ottowia pentelensis</name>
    <dbReference type="NCBI Taxonomy" id="511108"/>
    <lineage>
        <taxon>Bacteria</taxon>
        <taxon>Pseudomonadati</taxon>
        <taxon>Pseudomonadota</taxon>
        <taxon>Betaproteobacteria</taxon>
        <taxon>Burkholderiales</taxon>
        <taxon>Comamonadaceae</taxon>
        <taxon>Ottowia</taxon>
    </lineage>
</organism>
<feature type="domain" description="Multidrug export protein EmrA/FarA alpha-helical hairpin" evidence="4">
    <location>
        <begin position="109"/>
        <end position="243"/>
    </location>
</feature>
<evidence type="ECO:0000256" key="2">
    <source>
        <dbReference type="SAM" id="MobiDB-lite"/>
    </source>
</evidence>
<dbReference type="InterPro" id="IPR058633">
    <property type="entry name" value="EmrA/FarA_HH"/>
</dbReference>
<dbReference type="Gene3D" id="1.10.287.470">
    <property type="entry name" value="Helix hairpin bin"/>
    <property type="match status" value="1"/>
</dbReference>
<dbReference type="RefSeq" id="WP_377482727.1">
    <property type="nucleotide sequence ID" value="NZ_JBHLTN010000018.1"/>
</dbReference>
<keyword evidence="3" id="KW-1133">Transmembrane helix</keyword>
<comment type="subcellular location">
    <subcellularLocation>
        <location evidence="1">Cell envelope</location>
    </subcellularLocation>
</comment>
<dbReference type="Proteomes" id="UP001589834">
    <property type="component" value="Unassembled WGS sequence"/>
</dbReference>
<dbReference type="PANTHER" id="PTHR30386">
    <property type="entry name" value="MEMBRANE FUSION SUBUNIT OF EMRAB-TOLC MULTIDRUG EFFLUX PUMP"/>
    <property type="match status" value="1"/>
</dbReference>
<comment type="caution">
    <text evidence="5">The sequence shown here is derived from an EMBL/GenBank/DDBJ whole genome shotgun (WGS) entry which is preliminary data.</text>
</comment>
<dbReference type="PANTHER" id="PTHR30386:SF19">
    <property type="entry name" value="MULTIDRUG EXPORT PROTEIN EMRA-RELATED"/>
    <property type="match status" value="1"/>
</dbReference>
<dbReference type="SUPFAM" id="SSF111369">
    <property type="entry name" value="HlyD-like secretion proteins"/>
    <property type="match status" value="1"/>
</dbReference>
<evidence type="ECO:0000313" key="5">
    <source>
        <dbReference type="EMBL" id="MFC0592924.1"/>
    </source>
</evidence>
<evidence type="ECO:0000313" key="6">
    <source>
        <dbReference type="Proteomes" id="UP001589834"/>
    </source>
</evidence>
<dbReference type="Gene3D" id="2.40.50.100">
    <property type="match status" value="1"/>
</dbReference>
<keyword evidence="3" id="KW-0812">Transmembrane</keyword>
<feature type="transmembrane region" description="Helical" evidence="3">
    <location>
        <begin position="36"/>
        <end position="54"/>
    </location>
</feature>
<proteinExistence type="predicted"/>